<feature type="transmembrane region" description="Helical" evidence="1">
    <location>
        <begin position="39"/>
        <end position="60"/>
    </location>
</feature>
<evidence type="ECO:0000313" key="3">
    <source>
        <dbReference type="Proteomes" id="UP000008068"/>
    </source>
</evidence>
<accession>G0NKX7</accession>
<dbReference type="HOGENOM" id="CLU_1670892_0_0_1"/>
<dbReference type="AlphaFoldDB" id="G0NKX7"/>
<gene>
    <name evidence="2" type="ORF">CAEBREN_10089</name>
</gene>
<protein>
    <submittedName>
        <fullName evidence="2">Uncharacterized protein</fullName>
    </submittedName>
</protein>
<evidence type="ECO:0000313" key="2">
    <source>
        <dbReference type="EMBL" id="EGT33205.1"/>
    </source>
</evidence>
<proteinExistence type="predicted"/>
<keyword evidence="3" id="KW-1185">Reference proteome</keyword>
<sequence length="158" mass="18474">MPVGLYHLIAHFVTENPYEVCLTPKPIEVTAMRVIEFLFSFWVLGATFGFSAIFTIRFYYLCRLRNERRREVFGLERARTLFEAINDRLIQHELGVQDEFEMPPPPPTYEQTMAMGGAGLPPRYESLDFNIPPKSPATRMNRAREYPLNYMFVSKKQD</sequence>
<keyword evidence="1" id="KW-0812">Transmembrane</keyword>
<dbReference type="Proteomes" id="UP000008068">
    <property type="component" value="Unassembled WGS sequence"/>
</dbReference>
<reference evidence="3" key="1">
    <citation type="submission" date="2011-07" db="EMBL/GenBank/DDBJ databases">
        <authorList>
            <consortium name="Caenorhabditis brenneri Sequencing and Analysis Consortium"/>
            <person name="Wilson R.K."/>
        </authorList>
    </citation>
    <scope>NUCLEOTIDE SEQUENCE [LARGE SCALE GENOMIC DNA]</scope>
    <source>
        <strain evidence="3">PB2801</strain>
    </source>
</reference>
<evidence type="ECO:0000256" key="1">
    <source>
        <dbReference type="SAM" id="Phobius"/>
    </source>
</evidence>
<organism evidence="3">
    <name type="scientific">Caenorhabditis brenneri</name>
    <name type="common">Nematode worm</name>
    <dbReference type="NCBI Taxonomy" id="135651"/>
    <lineage>
        <taxon>Eukaryota</taxon>
        <taxon>Metazoa</taxon>
        <taxon>Ecdysozoa</taxon>
        <taxon>Nematoda</taxon>
        <taxon>Chromadorea</taxon>
        <taxon>Rhabditida</taxon>
        <taxon>Rhabditina</taxon>
        <taxon>Rhabditomorpha</taxon>
        <taxon>Rhabditoidea</taxon>
        <taxon>Rhabditidae</taxon>
        <taxon>Peloderinae</taxon>
        <taxon>Caenorhabditis</taxon>
    </lineage>
</organism>
<keyword evidence="1" id="KW-1133">Transmembrane helix</keyword>
<keyword evidence="1" id="KW-0472">Membrane</keyword>
<name>G0NKX7_CAEBE</name>
<dbReference type="InParanoid" id="G0NKX7"/>
<dbReference type="EMBL" id="GL379903">
    <property type="protein sequence ID" value="EGT33205.1"/>
    <property type="molecule type" value="Genomic_DNA"/>
</dbReference>